<gene>
    <name evidence="3" type="ORF">SO802_034248</name>
</gene>
<reference evidence="3 4" key="1">
    <citation type="submission" date="2024-01" db="EMBL/GenBank/DDBJ databases">
        <title>A telomere-to-telomere, gap-free genome of sweet tea (Lithocarpus litseifolius).</title>
        <authorList>
            <person name="Zhou J."/>
        </authorList>
    </citation>
    <scope>NUCLEOTIDE SEQUENCE [LARGE SCALE GENOMIC DNA]</scope>
    <source>
        <strain evidence="3">Zhou-2022a</strain>
        <tissue evidence="3">Leaf</tissue>
    </source>
</reference>
<dbReference type="Proteomes" id="UP001459277">
    <property type="component" value="Unassembled WGS sequence"/>
</dbReference>
<evidence type="ECO:0000256" key="1">
    <source>
        <dbReference type="SAM" id="Coils"/>
    </source>
</evidence>
<sequence length="309" mass="33904">MSFQRGRVTLSQILATPVAAQAQDPSTQSAIVLVAPAAPPVTPVATNLVREMRAGRKHLRGESLSQPVTVLDSENSPLDLGDSHVNPVGAPAYIKAFMVDGEPFPATNRGYQCSVMVKEKFLAAKARVVEMSNDNEDLLKKISNVMNKVSKSEKLRFKAEENTKVKTERKDALKKELQEIKKALAEKDAELKGYVVVDDAKVQAAYYQGQYDCIAFVKPKVQQNLQVYFSKGWIAALDKMQVEASFTLRLESNIPIPQELVIVPNPEFQAIINDKSLVREVGRASPVVVSGGEVTRSVAITTTEEPVQP</sequence>
<keyword evidence="1" id="KW-0175">Coiled coil</keyword>
<dbReference type="AlphaFoldDB" id="A0AAW2BH08"/>
<feature type="coiled-coil region" evidence="1">
    <location>
        <begin position="128"/>
        <end position="190"/>
    </location>
</feature>
<comment type="caution">
    <text evidence="3">The sequence shown here is derived from an EMBL/GenBank/DDBJ whole genome shotgun (WGS) entry which is preliminary data.</text>
</comment>
<name>A0AAW2BH08_9ROSI</name>
<feature type="region of interest" description="Disordered" evidence="2">
    <location>
        <begin position="58"/>
        <end position="77"/>
    </location>
</feature>
<proteinExistence type="predicted"/>
<evidence type="ECO:0000313" key="3">
    <source>
        <dbReference type="EMBL" id="KAK9984723.1"/>
    </source>
</evidence>
<protein>
    <submittedName>
        <fullName evidence="3">Uncharacterized protein</fullName>
    </submittedName>
</protein>
<dbReference type="EMBL" id="JAZDWU010000012">
    <property type="protein sequence ID" value="KAK9984723.1"/>
    <property type="molecule type" value="Genomic_DNA"/>
</dbReference>
<accession>A0AAW2BH08</accession>
<keyword evidence="4" id="KW-1185">Reference proteome</keyword>
<feature type="compositionally biased region" description="Polar residues" evidence="2">
    <location>
        <begin position="63"/>
        <end position="76"/>
    </location>
</feature>
<evidence type="ECO:0000313" key="4">
    <source>
        <dbReference type="Proteomes" id="UP001459277"/>
    </source>
</evidence>
<organism evidence="3 4">
    <name type="scientific">Lithocarpus litseifolius</name>
    <dbReference type="NCBI Taxonomy" id="425828"/>
    <lineage>
        <taxon>Eukaryota</taxon>
        <taxon>Viridiplantae</taxon>
        <taxon>Streptophyta</taxon>
        <taxon>Embryophyta</taxon>
        <taxon>Tracheophyta</taxon>
        <taxon>Spermatophyta</taxon>
        <taxon>Magnoliopsida</taxon>
        <taxon>eudicotyledons</taxon>
        <taxon>Gunneridae</taxon>
        <taxon>Pentapetalae</taxon>
        <taxon>rosids</taxon>
        <taxon>fabids</taxon>
        <taxon>Fagales</taxon>
        <taxon>Fagaceae</taxon>
        <taxon>Lithocarpus</taxon>
    </lineage>
</organism>
<evidence type="ECO:0000256" key="2">
    <source>
        <dbReference type="SAM" id="MobiDB-lite"/>
    </source>
</evidence>